<feature type="compositionally biased region" description="Gly residues" evidence="5">
    <location>
        <begin position="79"/>
        <end position="90"/>
    </location>
</feature>
<comment type="subcellular location">
    <subcellularLocation>
        <location evidence="1">Mitochondrion</location>
    </subcellularLocation>
</comment>
<comment type="similarity">
    <text evidence="2">Belongs to the PET117 family.</text>
</comment>
<keyword evidence="3" id="KW-0809">Transit peptide</keyword>
<dbReference type="GO" id="GO:0005739">
    <property type="term" value="C:mitochondrion"/>
    <property type="evidence" value="ECO:0007669"/>
    <property type="project" value="UniProtKB-SubCell"/>
</dbReference>
<evidence type="ECO:0000313" key="8">
    <source>
        <dbReference type="Proteomes" id="UP000233524"/>
    </source>
</evidence>
<dbReference type="InterPro" id="IPR031568">
    <property type="entry name" value="Pet117"/>
</dbReference>
<evidence type="ECO:0000256" key="6">
    <source>
        <dbReference type="SAM" id="SignalP"/>
    </source>
</evidence>
<evidence type="ECO:0000256" key="5">
    <source>
        <dbReference type="SAM" id="MobiDB-lite"/>
    </source>
</evidence>
<sequence length="90" mass="10005">MSRASKITLTATSLFALSTVAIVHFQQKIEKTAMHEGVVRDMEQRRLKQERQLDFDLQRALEAEYKREQNVKDTTHGVPGTGSGSGSSNG</sequence>
<keyword evidence="6" id="KW-0732">Signal</keyword>
<dbReference type="EMBL" id="NLAX01000701">
    <property type="protein sequence ID" value="PKS07464.1"/>
    <property type="molecule type" value="Genomic_DNA"/>
</dbReference>
<dbReference type="PANTHER" id="PTHR28163">
    <property type="entry name" value="PROTEIN PET117 HOMOLOG, MITOCHONDRIAL"/>
    <property type="match status" value="1"/>
</dbReference>
<protein>
    <recommendedName>
        <fullName evidence="9">Cytochrome c oxidase assembly protein</fullName>
    </recommendedName>
</protein>
<dbReference type="InParanoid" id="A0A2N3N4X4"/>
<evidence type="ECO:0000256" key="2">
    <source>
        <dbReference type="ARBA" id="ARBA00008197"/>
    </source>
</evidence>
<evidence type="ECO:0000256" key="4">
    <source>
        <dbReference type="ARBA" id="ARBA00023128"/>
    </source>
</evidence>
<feature type="region of interest" description="Disordered" evidence="5">
    <location>
        <begin position="66"/>
        <end position="90"/>
    </location>
</feature>
<reference evidence="7 8" key="1">
    <citation type="journal article" date="2017" name="G3 (Bethesda)">
        <title>First Draft Genome Sequence of the Pathogenic Fungus Lomentospora prolificans (Formerly Scedosporium prolificans).</title>
        <authorList>
            <person name="Luo R."/>
            <person name="Zimin A."/>
            <person name="Workman R."/>
            <person name="Fan Y."/>
            <person name="Pertea G."/>
            <person name="Grossman N."/>
            <person name="Wear M.P."/>
            <person name="Jia B."/>
            <person name="Miller H."/>
            <person name="Casadevall A."/>
            <person name="Timp W."/>
            <person name="Zhang S.X."/>
            <person name="Salzberg S.L."/>
        </authorList>
    </citation>
    <scope>NUCLEOTIDE SEQUENCE [LARGE SCALE GENOMIC DNA]</scope>
    <source>
        <strain evidence="7 8">JHH-5317</strain>
    </source>
</reference>
<feature type="compositionally biased region" description="Basic and acidic residues" evidence="5">
    <location>
        <begin position="66"/>
        <end position="75"/>
    </location>
</feature>
<dbReference type="GO" id="GO:0033617">
    <property type="term" value="P:mitochondrial respiratory chain complex IV assembly"/>
    <property type="evidence" value="ECO:0007669"/>
    <property type="project" value="TreeGrafter"/>
</dbReference>
<dbReference type="Proteomes" id="UP000233524">
    <property type="component" value="Unassembled WGS sequence"/>
</dbReference>
<evidence type="ECO:0000256" key="3">
    <source>
        <dbReference type="ARBA" id="ARBA00022946"/>
    </source>
</evidence>
<accession>A0A2N3N4X4</accession>
<dbReference type="STRING" id="41688.A0A2N3N4X4"/>
<dbReference type="Pfam" id="PF15786">
    <property type="entry name" value="PET117"/>
    <property type="match status" value="1"/>
</dbReference>
<evidence type="ECO:0008006" key="9">
    <source>
        <dbReference type="Google" id="ProtNLM"/>
    </source>
</evidence>
<evidence type="ECO:0000313" key="7">
    <source>
        <dbReference type="EMBL" id="PKS07464.1"/>
    </source>
</evidence>
<gene>
    <name evidence="7" type="ORF">jhhlp_006068</name>
</gene>
<evidence type="ECO:0000256" key="1">
    <source>
        <dbReference type="ARBA" id="ARBA00004173"/>
    </source>
</evidence>
<comment type="caution">
    <text evidence="7">The sequence shown here is derived from an EMBL/GenBank/DDBJ whole genome shotgun (WGS) entry which is preliminary data.</text>
</comment>
<proteinExistence type="inferred from homology"/>
<organism evidence="7 8">
    <name type="scientific">Lomentospora prolificans</name>
    <dbReference type="NCBI Taxonomy" id="41688"/>
    <lineage>
        <taxon>Eukaryota</taxon>
        <taxon>Fungi</taxon>
        <taxon>Dikarya</taxon>
        <taxon>Ascomycota</taxon>
        <taxon>Pezizomycotina</taxon>
        <taxon>Sordariomycetes</taxon>
        <taxon>Hypocreomycetidae</taxon>
        <taxon>Microascales</taxon>
        <taxon>Microascaceae</taxon>
        <taxon>Lomentospora</taxon>
    </lineage>
</organism>
<dbReference type="VEuPathDB" id="FungiDB:jhhlp_006068"/>
<dbReference type="OrthoDB" id="76305at2759"/>
<name>A0A2N3N4X4_9PEZI</name>
<feature type="signal peptide" evidence="6">
    <location>
        <begin position="1"/>
        <end position="21"/>
    </location>
</feature>
<dbReference type="AlphaFoldDB" id="A0A2N3N4X4"/>
<feature type="chain" id="PRO_5014801014" description="Cytochrome c oxidase assembly protein" evidence="6">
    <location>
        <begin position="22"/>
        <end position="90"/>
    </location>
</feature>
<dbReference type="PANTHER" id="PTHR28163:SF1">
    <property type="entry name" value="PROTEIN PET117 HOMOLOG, MITOCHONDRIAL"/>
    <property type="match status" value="1"/>
</dbReference>
<keyword evidence="8" id="KW-1185">Reference proteome</keyword>
<keyword evidence="4" id="KW-0496">Mitochondrion</keyword>